<dbReference type="Proteomes" id="UP000254773">
    <property type="component" value="Unassembled WGS sequence"/>
</dbReference>
<dbReference type="InterPro" id="IPR027417">
    <property type="entry name" value="P-loop_NTPase"/>
</dbReference>
<dbReference type="EMBL" id="UGWI01000001">
    <property type="protein sequence ID" value="SUF39494.1"/>
    <property type="molecule type" value="Genomic_DNA"/>
</dbReference>
<dbReference type="SUPFAM" id="SSF52540">
    <property type="entry name" value="P-loop containing nucleoside triphosphate hydrolases"/>
    <property type="match status" value="1"/>
</dbReference>
<dbReference type="Pfam" id="PF00271">
    <property type="entry name" value="Helicase_C"/>
    <property type="match status" value="1"/>
</dbReference>
<dbReference type="GO" id="GO:0006281">
    <property type="term" value="P:DNA repair"/>
    <property type="evidence" value="ECO:0007669"/>
    <property type="project" value="TreeGrafter"/>
</dbReference>
<comment type="similarity">
    <text evidence="1">Belongs to the helicase family. RecQ subfamily.</text>
</comment>
<dbReference type="GO" id="GO:0003677">
    <property type="term" value="F:DNA binding"/>
    <property type="evidence" value="ECO:0007669"/>
    <property type="project" value="UniProtKB-KW"/>
</dbReference>
<evidence type="ECO:0000256" key="5">
    <source>
        <dbReference type="ARBA" id="ARBA00023235"/>
    </source>
</evidence>
<name>A0A379QCR7_SALER</name>
<dbReference type="EC" id="5.6.2.4" evidence="7"/>
<dbReference type="PANTHER" id="PTHR13710:SF105">
    <property type="entry name" value="ATP-DEPENDENT DNA HELICASE Q1"/>
    <property type="match status" value="1"/>
</dbReference>
<evidence type="ECO:0000256" key="7">
    <source>
        <dbReference type="ARBA" id="ARBA00034808"/>
    </source>
</evidence>
<comment type="catalytic activity">
    <reaction evidence="6">
        <text>Couples ATP hydrolysis with the unwinding of duplex DNA by translocating in the 3'-5' direction.</text>
        <dbReference type="EC" id="5.6.2.4"/>
    </reaction>
</comment>
<keyword evidence="2" id="KW-0547">Nucleotide-binding</keyword>
<dbReference type="InterPro" id="IPR014001">
    <property type="entry name" value="Helicase_ATP-bd"/>
</dbReference>
<reference evidence="10 11" key="1">
    <citation type="submission" date="2018-06" db="EMBL/GenBank/DDBJ databases">
        <authorList>
            <consortium name="Pathogen Informatics"/>
            <person name="Doyle S."/>
        </authorList>
    </citation>
    <scope>NUCLEOTIDE SEQUENCE [LARGE SCALE GENOMIC DNA]</scope>
    <source>
        <strain evidence="10 11">NCTC9854</strain>
    </source>
</reference>
<evidence type="ECO:0000256" key="2">
    <source>
        <dbReference type="ARBA" id="ARBA00022741"/>
    </source>
</evidence>
<dbReference type="GO" id="GO:0009378">
    <property type="term" value="F:four-way junction helicase activity"/>
    <property type="evidence" value="ECO:0007669"/>
    <property type="project" value="TreeGrafter"/>
</dbReference>
<evidence type="ECO:0000256" key="6">
    <source>
        <dbReference type="ARBA" id="ARBA00034617"/>
    </source>
</evidence>
<proteinExistence type="inferred from homology"/>
<dbReference type="GO" id="GO:0016787">
    <property type="term" value="F:hydrolase activity"/>
    <property type="evidence" value="ECO:0007669"/>
    <property type="project" value="UniProtKB-KW"/>
</dbReference>
<keyword evidence="4" id="KW-0238">DNA-binding</keyword>
<dbReference type="PANTHER" id="PTHR13710">
    <property type="entry name" value="DNA HELICASE RECQ FAMILY MEMBER"/>
    <property type="match status" value="1"/>
</dbReference>
<keyword evidence="10" id="KW-0347">Helicase</keyword>
<organism evidence="10 11">
    <name type="scientific">Salmonella enterica</name>
    <name type="common">Salmonella choleraesuis</name>
    <dbReference type="NCBI Taxonomy" id="28901"/>
    <lineage>
        <taxon>Bacteria</taxon>
        <taxon>Pseudomonadati</taxon>
        <taxon>Pseudomonadota</taxon>
        <taxon>Gammaproteobacteria</taxon>
        <taxon>Enterobacterales</taxon>
        <taxon>Enterobacteriaceae</taxon>
        <taxon>Salmonella</taxon>
    </lineage>
</organism>
<dbReference type="GO" id="GO:0006310">
    <property type="term" value="P:DNA recombination"/>
    <property type="evidence" value="ECO:0007669"/>
    <property type="project" value="TreeGrafter"/>
</dbReference>
<dbReference type="PROSITE" id="PS51194">
    <property type="entry name" value="HELICASE_CTER"/>
    <property type="match status" value="1"/>
</dbReference>
<dbReference type="SMART" id="SM00490">
    <property type="entry name" value="HELICc"/>
    <property type="match status" value="1"/>
</dbReference>
<accession>A0A379QCR7</accession>
<dbReference type="GO" id="GO:0005737">
    <property type="term" value="C:cytoplasm"/>
    <property type="evidence" value="ECO:0007669"/>
    <property type="project" value="TreeGrafter"/>
</dbReference>
<dbReference type="GO" id="GO:0005524">
    <property type="term" value="F:ATP binding"/>
    <property type="evidence" value="ECO:0007669"/>
    <property type="project" value="UniProtKB-KW"/>
</dbReference>
<dbReference type="InterPro" id="IPR011545">
    <property type="entry name" value="DEAD/DEAH_box_helicase_dom"/>
</dbReference>
<dbReference type="PROSITE" id="PS51192">
    <property type="entry name" value="HELICASE_ATP_BIND_1"/>
    <property type="match status" value="1"/>
</dbReference>
<evidence type="ECO:0000256" key="4">
    <source>
        <dbReference type="ARBA" id="ARBA00023125"/>
    </source>
</evidence>
<dbReference type="Gene3D" id="3.40.50.300">
    <property type="entry name" value="P-loop containing nucleotide triphosphate hydrolases"/>
    <property type="match status" value="2"/>
</dbReference>
<evidence type="ECO:0000259" key="9">
    <source>
        <dbReference type="PROSITE" id="PS51194"/>
    </source>
</evidence>
<feature type="domain" description="Helicase C-terminal" evidence="9">
    <location>
        <begin position="364"/>
        <end position="515"/>
    </location>
</feature>
<feature type="domain" description="Helicase ATP-binding" evidence="8">
    <location>
        <begin position="150"/>
        <end position="335"/>
    </location>
</feature>
<keyword evidence="3" id="KW-0067">ATP-binding</keyword>
<keyword evidence="10" id="KW-0378">Hydrolase</keyword>
<dbReference type="GO" id="GO:0043138">
    <property type="term" value="F:3'-5' DNA helicase activity"/>
    <property type="evidence" value="ECO:0007669"/>
    <property type="project" value="UniProtKB-EC"/>
</dbReference>
<dbReference type="Pfam" id="PF00270">
    <property type="entry name" value="DEAD"/>
    <property type="match status" value="1"/>
</dbReference>
<evidence type="ECO:0000313" key="10">
    <source>
        <dbReference type="EMBL" id="SUF39494.1"/>
    </source>
</evidence>
<evidence type="ECO:0000256" key="3">
    <source>
        <dbReference type="ARBA" id="ARBA00022840"/>
    </source>
</evidence>
<sequence>MIEQWSRLQLALTTCFNEDVTFTEGIENPFLKRLMNIITDSSAGQNDIFAGYADALRAAQANGIEEPWLPYPPTITDMPHPLWGLVKSVAGQTLSLSVDMHLDSTKATYQCKTRRNLLQPEMDPALKNLLVDTPHTHYRGFGQQAAIRTLLTSDINSTLVINLPTSCGKSLITQIQAISAPACSLTLVIVPTVALAIEQADLMRDMMRKAEQDHGGSYAWVGGQDQTTRQTLKERLKNGTQRALFCSPEAAKSSLVPVLFELAKNNLIGAVIIDEAHLIDQWGAEFRPEFQLIAPLIRSLKAQPDCRFRTLLLSATWSQNTRDVIVEQFRADDSELIEITANFLRPEPEYFVHTEPNPTSHKQRVEQLLMSLPRPLILYCTTQEEAESWYQRLQQRQYHRVGLFHGDTETLTRRKLISQWANDQLDIMIATSAFGVGMNKSNVRTIIHAAVPENIDRYYQECGRAGRDGKACQAHLVWHPAQMETAESLSVEKLIGVEKGFLRWKAMFEQRQPSDIANYCISLDTKPDHIDYQGDRNQAWNRRTLLLMQRTGLIELVFAAPELPESLREGGEKNDQAIRGWFANYYSQVHIRHCNDSHLSEEYWNNFVEKARREELNKRRAAFTLLREWLKDPEPSLCQVLRKFYIYQNNEPELTCGGCPGCRAQGKASFSPTVGTDVKILHSTPKKKARFVGAEKKVYYSEEMDIRTLLSELRVTLRHLIGSGNYETIRADKVNFIHLERALDSVSRFWSVQKLAAPTSNGAEIVIVANTATVLPTLPASRYERIIIAPQHLADPLHPYRKWWDSAENSLPLDTFIRQSQYVNHQ</sequence>
<dbReference type="GO" id="GO:0005694">
    <property type="term" value="C:chromosome"/>
    <property type="evidence" value="ECO:0007669"/>
    <property type="project" value="TreeGrafter"/>
</dbReference>
<keyword evidence="5" id="KW-0413">Isomerase</keyword>
<evidence type="ECO:0000256" key="1">
    <source>
        <dbReference type="ARBA" id="ARBA00005446"/>
    </source>
</evidence>
<dbReference type="InterPro" id="IPR001650">
    <property type="entry name" value="Helicase_C-like"/>
</dbReference>
<dbReference type="SMART" id="SM00487">
    <property type="entry name" value="DEXDc"/>
    <property type="match status" value="1"/>
</dbReference>
<protein>
    <recommendedName>
        <fullName evidence="7">DNA 3'-5' helicase</fullName>
        <ecNumber evidence="7">5.6.2.4</ecNumber>
    </recommendedName>
</protein>
<gene>
    <name evidence="10" type="primary">recQ_1</name>
    <name evidence="10" type="ORF">NCTC9854_03868</name>
</gene>
<evidence type="ECO:0000313" key="11">
    <source>
        <dbReference type="Proteomes" id="UP000254773"/>
    </source>
</evidence>
<dbReference type="AlphaFoldDB" id="A0A379QCR7"/>
<dbReference type="NCBIfam" id="NF041063">
    <property type="entry name" value="DpdF"/>
    <property type="match status" value="1"/>
</dbReference>
<evidence type="ECO:0000259" key="8">
    <source>
        <dbReference type="PROSITE" id="PS51192"/>
    </source>
</evidence>